<protein>
    <submittedName>
        <fullName evidence="2">Helix-turn-helix transcriptional regulator</fullName>
    </submittedName>
</protein>
<reference evidence="3" key="1">
    <citation type="journal article" date="2019" name="Int. J. Syst. Evol. Microbiol.">
        <title>The Global Catalogue of Microorganisms (GCM) 10K type strain sequencing project: providing services to taxonomists for standard genome sequencing and annotation.</title>
        <authorList>
            <consortium name="The Broad Institute Genomics Platform"/>
            <consortium name="The Broad Institute Genome Sequencing Center for Infectious Disease"/>
            <person name="Wu L."/>
            <person name="Ma J."/>
        </authorList>
    </citation>
    <scope>NUCLEOTIDE SEQUENCE [LARGE SCALE GENOMIC DNA]</scope>
    <source>
        <strain evidence="3">CCUG 60524</strain>
    </source>
</reference>
<evidence type="ECO:0000313" key="2">
    <source>
        <dbReference type="EMBL" id="MFD0981821.1"/>
    </source>
</evidence>
<name>A0ABW3IV58_9RHOB</name>
<dbReference type="Pfam" id="PF12728">
    <property type="entry name" value="HTH_17"/>
    <property type="match status" value="1"/>
</dbReference>
<dbReference type="SUPFAM" id="SSF46955">
    <property type="entry name" value="Putative DNA-binding domain"/>
    <property type="match status" value="1"/>
</dbReference>
<keyword evidence="3" id="KW-1185">Reference proteome</keyword>
<dbReference type="EMBL" id="JBHTJT010000048">
    <property type="protein sequence ID" value="MFD0981821.1"/>
    <property type="molecule type" value="Genomic_DNA"/>
</dbReference>
<sequence length="67" mass="7723">MKRLTEQHLAERWQMSVRTLQNWRWMGRGPRYLKIGARVLYPLDEIEAYEAGQLHANTSGPVRAGGA</sequence>
<feature type="domain" description="Helix-turn-helix" evidence="1">
    <location>
        <begin position="4"/>
        <end position="50"/>
    </location>
</feature>
<gene>
    <name evidence="2" type="ORF">ACFQ2S_19475</name>
</gene>
<comment type="caution">
    <text evidence="2">The sequence shown here is derived from an EMBL/GenBank/DDBJ whole genome shotgun (WGS) entry which is preliminary data.</text>
</comment>
<dbReference type="RefSeq" id="WP_386077058.1">
    <property type="nucleotide sequence ID" value="NZ_JBHTJT010000048.1"/>
</dbReference>
<evidence type="ECO:0000259" key="1">
    <source>
        <dbReference type="Pfam" id="PF12728"/>
    </source>
</evidence>
<dbReference type="InterPro" id="IPR041657">
    <property type="entry name" value="HTH_17"/>
</dbReference>
<accession>A0ABW3IV58</accession>
<evidence type="ECO:0000313" key="3">
    <source>
        <dbReference type="Proteomes" id="UP001597108"/>
    </source>
</evidence>
<organism evidence="2 3">
    <name type="scientific">Tropicimonas aquimaris</name>
    <dbReference type="NCBI Taxonomy" id="914152"/>
    <lineage>
        <taxon>Bacteria</taxon>
        <taxon>Pseudomonadati</taxon>
        <taxon>Pseudomonadota</taxon>
        <taxon>Alphaproteobacteria</taxon>
        <taxon>Rhodobacterales</taxon>
        <taxon>Roseobacteraceae</taxon>
        <taxon>Tropicimonas</taxon>
    </lineage>
</organism>
<dbReference type="Proteomes" id="UP001597108">
    <property type="component" value="Unassembled WGS sequence"/>
</dbReference>
<proteinExistence type="predicted"/>
<dbReference type="InterPro" id="IPR009061">
    <property type="entry name" value="DNA-bd_dom_put_sf"/>
</dbReference>